<evidence type="ECO:0000256" key="6">
    <source>
        <dbReference type="RuleBase" id="RU003512"/>
    </source>
</evidence>
<dbReference type="InterPro" id="IPR006127">
    <property type="entry name" value="ZnuA-like"/>
</dbReference>
<organism evidence="9 10">
    <name type="scientific">Termitidicoccus mucosus</name>
    <dbReference type="NCBI Taxonomy" id="1184151"/>
    <lineage>
        <taxon>Bacteria</taxon>
        <taxon>Pseudomonadati</taxon>
        <taxon>Verrucomicrobiota</taxon>
        <taxon>Opitutia</taxon>
        <taxon>Opitutales</taxon>
        <taxon>Opitutaceae</taxon>
        <taxon>Termitidicoccus</taxon>
    </lineage>
</organism>
<dbReference type="AlphaFoldDB" id="A0A178IPD4"/>
<comment type="subcellular location">
    <subcellularLocation>
        <location evidence="1">Cell envelope</location>
    </subcellularLocation>
</comment>
<evidence type="ECO:0000256" key="3">
    <source>
        <dbReference type="ARBA" id="ARBA00022448"/>
    </source>
</evidence>
<accession>A0A178IPD4</accession>
<evidence type="ECO:0000313" key="9">
    <source>
        <dbReference type="EMBL" id="OAM91733.1"/>
    </source>
</evidence>
<feature type="chain" id="PRO_5008089265" description="ABC transporter substrate-binding protein" evidence="8">
    <location>
        <begin position="22"/>
        <end position="319"/>
    </location>
</feature>
<dbReference type="Pfam" id="PF01297">
    <property type="entry name" value="ZnuA"/>
    <property type="match status" value="1"/>
</dbReference>
<protein>
    <recommendedName>
        <fullName evidence="11">ABC transporter substrate-binding protein</fullName>
    </recommendedName>
</protein>
<feature type="region of interest" description="Disordered" evidence="7">
    <location>
        <begin position="122"/>
        <end position="141"/>
    </location>
</feature>
<evidence type="ECO:0000256" key="1">
    <source>
        <dbReference type="ARBA" id="ARBA00004196"/>
    </source>
</evidence>
<dbReference type="STRING" id="1184151.AW736_01450"/>
<dbReference type="PRINTS" id="PR00691">
    <property type="entry name" value="ADHESINB"/>
</dbReference>
<dbReference type="RefSeq" id="WP_068768502.1">
    <property type="nucleotide sequence ID" value="NZ_CP109796.1"/>
</dbReference>
<keyword evidence="4" id="KW-0479">Metal-binding</keyword>
<dbReference type="EMBL" id="LRRQ01000015">
    <property type="protein sequence ID" value="OAM91733.1"/>
    <property type="molecule type" value="Genomic_DNA"/>
</dbReference>
<sequence>MTIRIAFSLVAFALISSAASAQQPLKIASLHPVLTEMARETGGDLVIVTSVLPSGVDPHVFEPSAVDLRAIVTADFVLAAGLGLESYLDRLAGRAGATGKILSAGDTLPASLQLRADARDHAARGHDHHAAHAAHDDHAHAHGPVDPHWWQSVDCVSFIAGRIGEELARLRPESADAFTRNALACQQRLAGLKTWAAAEISRIPPGRRHLVTSHDAFGYLARDYGFEIHSLSGLSTDSEPDARRLAALIKLIRDQKIPAVFAENNTNPRIIANLVSETGARAGGVLYADGPGPADSGAATYEAMYRHNIRTLVEALAPR</sequence>
<evidence type="ECO:0000256" key="2">
    <source>
        <dbReference type="ARBA" id="ARBA00011028"/>
    </source>
</evidence>
<keyword evidence="10" id="KW-1185">Reference proteome</keyword>
<dbReference type="InterPro" id="IPR050492">
    <property type="entry name" value="Bact_metal-bind_prot9"/>
</dbReference>
<dbReference type="Gene3D" id="3.40.50.1980">
    <property type="entry name" value="Nitrogenase molybdenum iron protein domain"/>
    <property type="match status" value="2"/>
</dbReference>
<gene>
    <name evidence="9" type="ORF">AW736_01450</name>
</gene>
<reference evidence="9 10" key="1">
    <citation type="submission" date="2016-01" db="EMBL/GenBank/DDBJ databases">
        <title>High potential of lignocellulose degradation of a new Verrucomicrobia species.</title>
        <authorList>
            <person name="Wang Y."/>
            <person name="Shi Y."/>
            <person name="Qiu Z."/>
            <person name="Liu S."/>
            <person name="Yang H."/>
        </authorList>
    </citation>
    <scope>NUCLEOTIDE SEQUENCE [LARGE SCALE GENOMIC DNA]</scope>
    <source>
        <strain evidence="9 10">TSB47</strain>
    </source>
</reference>
<dbReference type="PRINTS" id="PR00690">
    <property type="entry name" value="ADHESNFAMILY"/>
</dbReference>
<dbReference type="GO" id="GO:0007155">
    <property type="term" value="P:cell adhesion"/>
    <property type="evidence" value="ECO:0007669"/>
    <property type="project" value="InterPro"/>
</dbReference>
<comment type="similarity">
    <text evidence="2 6">Belongs to the bacterial solute-binding protein 9 family.</text>
</comment>
<evidence type="ECO:0000256" key="7">
    <source>
        <dbReference type="SAM" id="MobiDB-lite"/>
    </source>
</evidence>
<evidence type="ECO:0000256" key="5">
    <source>
        <dbReference type="ARBA" id="ARBA00022729"/>
    </source>
</evidence>
<proteinExistence type="inferred from homology"/>
<comment type="caution">
    <text evidence="9">The sequence shown here is derived from an EMBL/GenBank/DDBJ whole genome shotgun (WGS) entry which is preliminary data.</text>
</comment>
<evidence type="ECO:0008006" key="11">
    <source>
        <dbReference type="Google" id="ProtNLM"/>
    </source>
</evidence>
<evidence type="ECO:0000256" key="4">
    <source>
        <dbReference type="ARBA" id="ARBA00022723"/>
    </source>
</evidence>
<dbReference type="OrthoDB" id="9793396at2"/>
<dbReference type="InterPro" id="IPR006129">
    <property type="entry name" value="AdhesinB"/>
</dbReference>
<keyword evidence="3 6" id="KW-0813">Transport</keyword>
<dbReference type="GO" id="GO:0030001">
    <property type="term" value="P:metal ion transport"/>
    <property type="evidence" value="ECO:0007669"/>
    <property type="project" value="InterPro"/>
</dbReference>
<keyword evidence="5 8" id="KW-0732">Signal</keyword>
<dbReference type="GO" id="GO:0030313">
    <property type="term" value="C:cell envelope"/>
    <property type="evidence" value="ECO:0007669"/>
    <property type="project" value="UniProtKB-SubCell"/>
</dbReference>
<feature type="signal peptide" evidence="8">
    <location>
        <begin position="1"/>
        <end position="21"/>
    </location>
</feature>
<dbReference type="Proteomes" id="UP000078486">
    <property type="component" value="Unassembled WGS sequence"/>
</dbReference>
<dbReference type="SUPFAM" id="SSF53807">
    <property type="entry name" value="Helical backbone' metal receptor"/>
    <property type="match status" value="1"/>
</dbReference>
<dbReference type="GO" id="GO:0046872">
    <property type="term" value="F:metal ion binding"/>
    <property type="evidence" value="ECO:0007669"/>
    <property type="project" value="UniProtKB-KW"/>
</dbReference>
<name>A0A178IPD4_9BACT</name>
<dbReference type="InterPro" id="IPR006128">
    <property type="entry name" value="Lipoprotein_PsaA-like"/>
</dbReference>
<dbReference type="PANTHER" id="PTHR42953">
    <property type="entry name" value="HIGH-AFFINITY ZINC UPTAKE SYSTEM PROTEIN ZNUA-RELATED"/>
    <property type="match status" value="1"/>
</dbReference>
<evidence type="ECO:0000256" key="8">
    <source>
        <dbReference type="SAM" id="SignalP"/>
    </source>
</evidence>
<dbReference type="PANTHER" id="PTHR42953:SF1">
    <property type="entry name" value="METAL-BINDING PROTEIN HI_0362-RELATED"/>
    <property type="match status" value="1"/>
</dbReference>
<evidence type="ECO:0000313" key="10">
    <source>
        <dbReference type="Proteomes" id="UP000078486"/>
    </source>
</evidence>